<accession>A0ABT4Z462</accession>
<dbReference type="PANTHER" id="PTHR45947:SF3">
    <property type="entry name" value="SULFOQUINOVOSYL TRANSFERASE SQD2"/>
    <property type="match status" value="1"/>
</dbReference>
<dbReference type="Pfam" id="PF00534">
    <property type="entry name" value="Glycos_transf_1"/>
    <property type="match status" value="1"/>
</dbReference>
<dbReference type="InterPro" id="IPR050194">
    <property type="entry name" value="Glycosyltransferase_grp1"/>
</dbReference>
<comment type="caution">
    <text evidence="3">The sequence shown here is derived from an EMBL/GenBank/DDBJ whole genome shotgun (WGS) entry which is preliminary data.</text>
</comment>
<dbReference type="InterPro" id="IPR001296">
    <property type="entry name" value="Glyco_trans_1"/>
</dbReference>
<feature type="domain" description="Glycosyl transferase family 1" evidence="1">
    <location>
        <begin position="192"/>
        <end position="347"/>
    </location>
</feature>
<dbReference type="PANTHER" id="PTHR45947">
    <property type="entry name" value="SULFOQUINOVOSYL TRANSFERASE SQD2"/>
    <property type="match status" value="1"/>
</dbReference>
<dbReference type="Gene3D" id="3.40.50.2000">
    <property type="entry name" value="Glycogen Phosphorylase B"/>
    <property type="match status" value="2"/>
</dbReference>
<dbReference type="SUPFAM" id="SSF53756">
    <property type="entry name" value="UDP-Glycosyltransferase/glycogen phosphorylase"/>
    <property type="match status" value="1"/>
</dbReference>
<gene>
    <name evidence="3" type="ORF">PM085_11785</name>
</gene>
<evidence type="ECO:0000313" key="4">
    <source>
        <dbReference type="Proteomes" id="UP001210528"/>
    </source>
</evidence>
<dbReference type="Pfam" id="PF13439">
    <property type="entry name" value="Glyco_transf_4"/>
    <property type="match status" value="1"/>
</dbReference>
<dbReference type="Proteomes" id="UP001210528">
    <property type="component" value="Unassembled WGS sequence"/>
</dbReference>
<dbReference type="EMBL" id="JAQLUK010000010">
    <property type="protein sequence ID" value="MDB2292956.1"/>
    <property type="molecule type" value="Genomic_DNA"/>
</dbReference>
<evidence type="ECO:0000259" key="1">
    <source>
        <dbReference type="Pfam" id="PF00534"/>
    </source>
</evidence>
<sequence>MTGSERPRVFHLITRLLKGGAEAKTIATVRGLDGYEFTVGYGAEYDPEQVNLLERTGVATRRFPLMRHYNPVTSVPAVLSLARYLRREGFDIVHTHSTEAGIIGRFAAALAGVPNVVHTVHGVPFADDRNDALNRFVLTCERQAANYTDRIVTNADVIADDYLARGIGTSDQYTTVYSGVDLDAFADAQPAADLPGERPRVVMIGRLADGKGHGVLLDAVESLGDVEGSVCIVGDGPLYDDLDAAIAERGLSDRVFLTGFRDDVPRVLAASDVLVLPSFREGTPRVITEAMASGLPVVATDIAGIPEQVEDGKNGYLVPTGNSKPLAERLRTLLADAELRERMGARGLERADRFSVTRMVEELDDLYRELLAE</sequence>
<reference evidence="3 4" key="1">
    <citation type="submission" date="2023-01" db="EMBL/GenBank/DDBJ databases">
        <title>Halorubrum ezzemoulense from Santa Pola, Spain.</title>
        <authorList>
            <person name="Feng Y."/>
            <person name="Louyakis A.S."/>
            <person name="Gogarten J.P."/>
        </authorList>
    </citation>
    <scope>NUCLEOTIDE SEQUENCE [LARGE SCALE GENOMIC DNA]</scope>
    <source>
        <strain evidence="3 4">AMM015</strain>
    </source>
</reference>
<proteinExistence type="predicted"/>
<evidence type="ECO:0000259" key="2">
    <source>
        <dbReference type="Pfam" id="PF13439"/>
    </source>
</evidence>
<protein>
    <submittedName>
        <fullName evidence="3">Glycosyltransferase family 4 protein</fullName>
    </submittedName>
</protein>
<name>A0ABT4Z462_HALEZ</name>
<keyword evidence="4" id="KW-1185">Reference proteome</keyword>
<feature type="domain" description="Glycosyltransferase subfamily 4-like N-terminal" evidence="2">
    <location>
        <begin position="35"/>
        <end position="183"/>
    </location>
</feature>
<dbReference type="InterPro" id="IPR028098">
    <property type="entry name" value="Glyco_trans_4-like_N"/>
</dbReference>
<dbReference type="CDD" id="cd03808">
    <property type="entry name" value="GT4_CapM-like"/>
    <property type="match status" value="1"/>
</dbReference>
<dbReference type="RefSeq" id="WP_271943059.1">
    <property type="nucleotide sequence ID" value="NZ_JAQLTZ010000004.1"/>
</dbReference>
<organism evidence="3 4">
    <name type="scientific">Halorubrum ezzemoulense</name>
    <name type="common">Halorubrum chaoviator</name>
    <dbReference type="NCBI Taxonomy" id="337243"/>
    <lineage>
        <taxon>Archaea</taxon>
        <taxon>Methanobacteriati</taxon>
        <taxon>Methanobacteriota</taxon>
        <taxon>Stenosarchaea group</taxon>
        <taxon>Halobacteria</taxon>
        <taxon>Halobacteriales</taxon>
        <taxon>Haloferacaceae</taxon>
        <taxon>Halorubrum</taxon>
    </lineage>
</organism>
<evidence type="ECO:0000313" key="3">
    <source>
        <dbReference type="EMBL" id="MDB2292956.1"/>
    </source>
</evidence>